<dbReference type="Pfam" id="PF09069">
    <property type="entry name" value="EF-hand_3"/>
    <property type="match status" value="1"/>
</dbReference>
<dbReference type="SUPFAM" id="SSF57850">
    <property type="entry name" value="RING/U-box"/>
    <property type="match status" value="1"/>
</dbReference>
<dbReference type="GO" id="GO:0010646">
    <property type="term" value="P:regulation of cell communication"/>
    <property type="evidence" value="ECO:0007669"/>
    <property type="project" value="UniProtKB-ARBA"/>
</dbReference>
<evidence type="ECO:0000256" key="4">
    <source>
        <dbReference type="ARBA" id="ARBA00022723"/>
    </source>
</evidence>
<proteinExistence type="predicted"/>
<gene>
    <name evidence="12" type="ORF">AMK59_4623</name>
</gene>
<dbReference type="EMBL" id="LJIG01009254">
    <property type="protein sequence ID" value="KRT83448.1"/>
    <property type="molecule type" value="Genomic_DNA"/>
</dbReference>
<sequence>MFITWLESNPQLLIWLPTLHRLKKSETTIHSSKCSVCKINPIIGLKYRCIKCSRYVQCQKCYFTAKTSHSHKITHHMREYCVEAPSNDITHHLIKKICGLLRCTVPNNETNVIETNPLSTERDWIARSKSESVLCDIEPLSSPHMQLQVVIRQLEIQNKELQQVLLLSRNADIKTYLEDHRQQVAAQIQKLKLLKDCLKKTTIAEPVQKMQLESTPMVPNYKSRESIDMLSPITQSKSTLDLSDQIDLFGANGAYDASVVPTINDISTWIGGRPTSFSNSSNENKIPMFEMHNDLDDALAKLQQILANNFTLDESLGSLDNGQLKNAVTEVEGMLTSLIDNVESSRASSAQPLSNKKQETDIYKHNYKYS</sequence>
<dbReference type="PANTHER" id="PTHR12268">
    <property type="entry name" value="E3 UBIQUITIN-PROTEIN LIGASE KCMF1"/>
    <property type="match status" value="1"/>
</dbReference>
<keyword evidence="10" id="KW-0175">Coiled coil</keyword>
<keyword evidence="8" id="KW-0206">Cytoskeleton</keyword>
<evidence type="ECO:0000313" key="13">
    <source>
        <dbReference type="Proteomes" id="UP000051574"/>
    </source>
</evidence>
<dbReference type="Proteomes" id="UP000051574">
    <property type="component" value="Unassembled WGS sequence"/>
</dbReference>
<evidence type="ECO:0000256" key="10">
    <source>
        <dbReference type="SAM" id="Coils"/>
    </source>
</evidence>
<evidence type="ECO:0000256" key="8">
    <source>
        <dbReference type="ARBA" id="ARBA00023212"/>
    </source>
</evidence>
<dbReference type="GO" id="GO:0008270">
    <property type="term" value="F:zinc ion binding"/>
    <property type="evidence" value="ECO:0007669"/>
    <property type="project" value="UniProtKB-KW"/>
</dbReference>
<keyword evidence="5 9" id="KW-0863">Zinc-finger</keyword>
<keyword evidence="13" id="KW-1185">Reference proteome</keyword>
<organism evidence="12 13">
    <name type="scientific">Oryctes borbonicus</name>
    <dbReference type="NCBI Taxonomy" id="1629725"/>
    <lineage>
        <taxon>Eukaryota</taxon>
        <taxon>Metazoa</taxon>
        <taxon>Ecdysozoa</taxon>
        <taxon>Arthropoda</taxon>
        <taxon>Hexapoda</taxon>
        <taxon>Insecta</taxon>
        <taxon>Pterygota</taxon>
        <taxon>Neoptera</taxon>
        <taxon>Endopterygota</taxon>
        <taxon>Coleoptera</taxon>
        <taxon>Polyphaga</taxon>
        <taxon>Scarabaeiformia</taxon>
        <taxon>Scarabaeidae</taxon>
        <taxon>Dynastinae</taxon>
        <taxon>Oryctes</taxon>
    </lineage>
</organism>
<reference evidence="12 13" key="1">
    <citation type="submission" date="2015-09" db="EMBL/GenBank/DDBJ databases">
        <title>Draft genome of the scarab beetle Oryctes borbonicus.</title>
        <authorList>
            <person name="Meyer J.M."/>
            <person name="Markov G.V."/>
            <person name="Baskaran P."/>
            <person name="Herrmann M."/>
            <person name="Sommer R.J."/>
            <person name="Roedelsperger C."/>
        </authorList>
    </citation>
    <scope>NUCLEOTIDE SEQUENCE [LARGE SCALE GENOMIC DNA]</scope>
    <source>
        <strain evidence="12">OB123</strain>
        <tissue evidence="12">Whole animal</tissue>
    </source>
</reference>
<evidence type="ECO:0000256" key="1">
    <source>
        <dbReference type="ARBA" id="ARBA00004245"/>
    </source>
</evidence>
<dbReference type="GO" id="GO:0023051">
    <property type="term" value="P:regulation of signaling"/>
    <property type="evidence" value="ECO:0007669"/>
    <property type="project" value="UniProtKB-ARBA"/>
</dbReference>
<keyword evidence="4" id="KW-0479">Metal-binding</keyword>
<protein>
    <recommendedName>
        <fullName evidence="11">ZZ-type domain-containing protein</fullName>
    </recommendedName>
</protein>
<evidence type="ECO:0000313" key="12">
    <source>
        <dbReference type="EMBL" id="KRT83448.1"/>
    </source>
</evidence>
<dbReference type="GO" id="GO:0099536">
    <property type="term" value="P:synaptic signaling"/>
    <property type="evidence" value="ECO:0007669"/>
    <property type="project" value="TreeGrafter"/>
</dbReference>
<accession>A0A0T6B7W3</accession>
<dbReference type="Pfam" id="PF00569">
    <property type="entry name" value="ZZ"/>
    <property type="match status" value="1"/>
</dbReference>
<evidence type="ECO:0000259" key="11">
    <source>
        <dbReference type="PROSITE" id="PS50135"/>
    </source>
</evidence>
<comment type="caution">
    <text evidence="12">The sequence shown here is derived from an EMBL/GenBank/DDBJ whole genome shotgun (WGS) entry which is preliminary data.</text>
</comment>
<dbReference type="AlphaFoldDB" id="A0A0T6B7W3"/>
<evidence type="ECO:0000256" key="3">
    <source>
        <dbReference type="ARBA" id="ARBA00022490"/>
    </source>
</evidence>
<evidence type="ECO:0000256" key="6">
    <source>
        <dbReference type="ARBA" id="ARBA00022833"/>
    </source>
</evidence>
<feature type="coiled-coil region" evidence="10">
    <location>
        <begin position="144"/>
        <end position="171"/>
    </location>
</feature>
<keyword evidence="7" id="KW-0106">Calcium</keyword>
<evidence type="ECO:0000256" key="5">
    <source>
        <dbReference type="ARBA" id="ARBA00022771"/>
    </source>
</evidence>
<dbReference type="GO" id="GO:0005886">
    <property type="term" value="C:plasma membrane"/>
    <property type="evidence" value="ECO:0007669"/>
    <property type="project" value="TreeGrafter"/>
</dbReference>
<keyword evidence="3" id="KW-0963">Cytoplasm</keyword>
<dbReference type="PROSITE" id="PS50135">
    <property type="entry name" value="ZF_ZZ_2"/>
    <property type="match status" value="1"/>
</dbReference>
<dbReference type="GO" id="GO:0045202">
    <property type="term" value="C:synapse"/>
    <property type="evidence" value="ECO:0007669"/>
    <property type="project" value="GOC"/>
</dbReference>
<evidence type="ECO:0000256" key="9">
    <source>
        <dbReference type="PROSITE-ProRule" id="PRU00228"/>
    </source>
</evidence>
<feature type="domain" description="ZZ-type" evidence="11">
    <location>
        <begin position="29"/>
        <end position="85"/>
    </location>
</feature>
<evidence type="ECO:0000256" key="2">
    <source>
        <dbReference type="ARBA" id="ARBA00004413"/>
    </source>
</evidence>
<dbReference type="InterPro" id="IPR000433">
    <property type="entry name" value="Znf_ZZ"/>
</dbReference>
<dbReference type="InterPro" id="IPR043145">
    <property type="entry name" value="Znf_ZZ_sf"/>
</dbReference>
<name>A0A0T6B7W3_9SCAR</name>
<dbReference type="InterPro" id="IPR015154">
    <property type="entry name" value="EF-hand_dom_typ2"/>
</dbReference>
<dbReference type="Gene3D" id="3.30.60.90">
    <property type="match status" value="1"/>
</dbReference>
<dbReference type="SMART" id="SM00291">
    <property type="entry name" value="ZnF_ZZ"/>
    <property type="match status" value="1"/>
</dbReference>
<dbReference type="OrthoDB" id="10014385at2759"/>
<dbReference type="InterPro" id="IPR050774">
    <property type="entry name" value="KCMF1/Dystrophin"/>
</dbReference>
<comment type="subcellular location">
    <subcellularLocation>
        <location evidence="2">Cell membrane</location>
        <topology evidence="2">Peripheral membrane protein</topology>
        <orientation evidence="2">Cytoplasmic side</orientation>
    </subcellularLocation>
    <subcellularLocation>
        <location evidence="1">Cytoplasm</location>
        <location evidence="1">Cytoskeleton</location>
    </subcellularLocation>
</comment>
<dbReference type="PANTHER" id="PTHR12268:SF14">
    <property type="entry name" value="DYSTROPHIN-1"/>
    <property type="match status" value="1"/>
</dbReference>
<evidence type="ECO:0000256" key="7">
    <source>
        <dbReference type="ARBA" id="ARBA00022837"/>
    </source>
</evidence>
<keyword evidence="6" id="KW-0862">Zinc</keyword>